<reference evidence="3" key="1">
    <citation type="journal article" date="2021" name="G3 (Bethesda)">
        <title>Chromosome assembled and annotated genome sequence of Aspergillus flavus NRRL 3357.</title>
        <authorList>
            <person name="Skerker J.M."/>
            <person name="Pianalto K.M."/>
            <person name="Mondo S.J."/>
            <person name="Yang K."/>
            <person name="Arkin A.P."/>
            <person name="Keller N.P."/>
            <person name="Grigoriev I.V."/>
            <person name="Louise Glass N.L."/>
        </authorList>
    </citation>
    <scope>NUCLEOTIDE SEQUENCE [LARGE SCALE GENOMIC DNA]</scope>
    <source>
        <strain evidence="3">ATCC 200026 / FGSC A1120 / IAM 13836 / NRRL 3357 / JCM 12722 / SRRC 167</strain>
    </source>
</reference>
<evidence type="ECO:0008006" key="4">
    <source>
        <dbReference type="Google" id="ProtNLM"/>
    </source>
</evidence>
<proteinExistence type="predicted"/>
<accession>A0A7U2MU91</accession>
<dbReference type="AlphaFoldDB" id="A0A7U2MU91"/>
<evidence type="ECO:0000313" key="3">
    <source>
        <dbReference type="Proteomes" id="UP000596276"/>
    </source>
</evidence>
<protein>
    <recommendedName>
        <fullName evidence="4">GPI anchored protein</fullName>
    </recommendedName>
</protein>
<keyword evidence="1" id="KW-0732">Signal</keyword>
<dbReference type="EMBL" id="CP044618">
    <property type="protein sequence ID" value="QRD90007.1"/>
    <property type="molecule type" value="Genomic_DNA"/>
</dbReference>
<dbReference type="VEuPathDB" id="FungiDB:F9C07_2283363"/>
<name>A0A7U2MU91_ASPFN</name>
<dbReference type="Proteomes" id="UP000596276">
    <property type="component" value="Chromosome 4"/>
</dbReference>
<evidence type="ECO:0000256" key="1">
    <source>
        <dbReference type="SAM" id="SignalP"/>
    </source>
</evidence>
<gene>
    <name evidence="2" type="ORF">F9C07_2283363</name>
</gene>
<dbReference type="VEuPathDB" id="FungiDB:AFLA_002382"/>
<organism evidence="2 3">
    <name type="scientific">Aspergillus flavus (strain ATCC 200026 / FGSC A1120 / IAM 13836 / NRRL 3357 / JCM 12722 / SRRC 167)</name>
    <dbReference type="NCBI Taxonomy" id="332952"/>
    <lineage>
        <taxon>Eukaryota</taxon>
        <taxon>Fungi</taxon>
        <taxon>Dikarya</taxon>
        <taxon>Ascomycota</taxon>
        <taxon>Pezizomycotina</taxon>
        <taxon>Eurotiomycetes</taxon>
        <taxon>Eurotiomycetidae</taxon>
        <taxon>Eurotiales</taxon>
        <taxon>Aspergillaceae</taxon>
        <taxon>Aspergillus</taxon>
        <taxon>Aspergillus subgen. Circumdati</taxon>
    </lineage>
</organism>
<feature type="signal peptide" evidence="1">
    <location>
        <begin position="1"/>
        <end position="50"/>
    </location>
</feature>
<feature type="chain" id="PRO_5030759083" description="GPI anchored protein" evidence="1">
    <location>
        <begin position="51"/>
        <end position="217"/>
    </location>
</feature>
<evidence type="ECO:0000313" key="2">
    <source>
        <dbReference type="EMBL" id="QRD90007.1"/>
    </source>
</evidence>
<keyword evidence="3" id="KW-1185">Reference proteome</keyword>
<sequence length="217" mass="22233">MKDSFHYLTFAHRPSSHLIVCAHPILCLSNQVAKMKFAWLLACLSATVLAAPEKRDAGPTTTDSVNWSALGQALKSVTLTMPTGSANLDNISPPPRSLIPEIIKNVPPSALAQLVVPAQRSALASEIDAGNTPSWYLALPSDVKSYMSEVKKEMSDGALTATTGKYAPAKATAESTKDGGASSTTSSGMAAAAAKPTGGLVLGGMGALGVLGVALAL</sequence>